<dbReference type="GO" id="GO:0016740">
    <property type="term" value="F:transferase activity"/>
    <property type="evidence" value="ECO:0007669"/>
    <property type="project" value="UniProtKB-KW"/>
</dbReference>
<dbReference type="Proteomes" id="UP000076630">
    <property type="component" value="Unassembled WGS sequence"/>
</dbReference>
<dbReference type="Pfam" id="PF00117">
    <property type="entry name" value="GATase"/>
    <property type="match status" value="1"/>
</dbReference>
<evidence type="ECO:0000313" key="2">
    <source>
        <dbReference type="EMBL" id="KZE78063.1"/>
    </source>
</evidence>
<dbReference type="InterPro" id="IPR029062">
    <property type="entry name" value="Class_I_gatase-like"/>
</dbReference>
<dbReference type="Proteomes" id="UP000183077">
    <property type="component" value="Unassembled WGS sequence"/>
</dbReference>
<keyword evidence="2" id="KW-0808">Transferase</keyword>
<dbReference type="NCBIfam" id="NF006098">
    <property type="entry name" value="PRK08250.1"/>
    <property type="match status" value="1"/>
</dbReference>
<dbReference type="SUPFAM" id="SSF52317">
    <property type="entry name" value="Class I glutamine amidotransferase-like"/>
    <property type="match status" value="1"/>
</dbReference>
<keyword evidence="2" id="KW-0315">Glutamine amidotransferase</keyword>
<dbReference type="InterPro" id="IPR044992">
    <property type="entry name" value="ChyE-like"/>
</dbReference>
<organism evidence="2 4">
    <name type="scientific">Myroides marinus</name>
    <dbReference type="NCBI Taxonomy" id="703342"/>
    <lineage>
        <taxon>Bacteria</taxon>
        <taxon>Pseudomonadati</taxon>
        <taxon>Bacteroidota</taxon>
        <taxon>Flavobacteriia</taxon>
        <taxon>Flavobacteriales</taxon>
        <taxon>Flavobacteriaceae</taxon>
        <taxon>Myroides</taxon>
    </lineage>
</organism>
<dbReference type="EMBL" id="LQNU01000066">
    <property type="protein sequence ID" value="KZE78063.1"/>
    <property type="molecule type" value="Genomic_DNA"/>
</dbReference>
<feature type="domain" description="Glutamine amidotransferase" evidence="1">
    <location>
        <begin position="42"/>
        <end position="187"/>
    </location>
</feature>
<evidence type="ECO:0000313" key="5">
    <source>
        <dbReference type="Proteomes" id="UP000183077"/>
    </source>
</evidence>
<sequence length="244" mass="27297">MHIHFVIHEEFEAPGALVNWAIENNHSTSMTKLYEYNVLPTSAEHIDLLLVLGGPQDPITTTDECPYFDAQKEKELILKCIKANKAVVGICLGAQLIGEALCCAFSHSPEKEIGVWPITLTEEGKTHPKFKHFGEILPVGHWHNDMPGLTPDAVIIATSAGCPRQIIEYSNLVYGLQCHLEFTPEVIDLLIANDSESIACNIDKAFVQSPEVIRSFDYTIMNQAIFTFLDKLLEDYQKTIQETN</sequence>
<dbReference type="PANTHER" id="PTHR42695">
    <property type="entry name" value="GLUTAMINE AMIDOTRANSFERASE YLR126C-RELATED"/>
    <property type="match status" value="1"/>
</dbReference>
<dbReference type="Gene3D" id="3.40.50.880">
    <property type="match status" value="1"/>
</dbReference>
<name>A0A163XL75_9FLAO</name>
<dbReference type="GO" id="GO:0005829">
    <property type="term" value="C:cytosol"/>
    <property type="evidence" value="ECO:0007669"/>
    <property type="project" value="TreeGrafter"/>
</dbReference>
<keyword evidence="4" id="KW-1185">Reference proteome</keyword>
<proteinExistence type="predicted"/>
<dbReference type="OrthoDB" id="9807137at2"/>
<evidence type="ECO:0000313" key="4">
    <source>
        <dbReference type="Proteomes" id="UP000076630"/>
    </source>
</evidence>
<evidence type="ECO:0000259" key="1">
    <source>
        <dbReference type="Pfam" id="PF00117"/>
    </source>
</evidence>
<dbReference type="RefSeq" id="WP_038987677.1">
    <property type="nucleotide sequence ID" value="NZ_JWJO01000056.1"/>
</dbReference>
<reference evidence="2 4" key="1">
    <citation type="submission" date="2016-01" db="EMBL/GenBank/DDBJ databases">
        <title>Whole genome sequencing of Myroides marinus L41.</title>
        <authorList>
            <person name="Hong K.W."/>
        </authorList>
    </citation>
    <scope>NUCLEOTIDE SEQUENCE [LARGE SCALE GENOMIC DNA]</scope>
    <source>
        <strain evidence="2 4">L41</strain>
    </source>
</reference>
<dbReference type="AlphaFoldDB" id="A0A163XL75"/>
<reference evidence="3 5" key="2">
    <citation type="submission" date="2016-10" db="EMBL/GenBank/DDBJ databases">
        <authorList>
            <person name="de Groot N.N."/>
        </authorList>
    </citation>
    <scope>NUCLEOTIDE SEQUENCE [LARGE SCALE GENOMIC DNA]</scope>
    <source>
        <strain evidence="3 5">DSM 23048</strain>
    </source>
</reference>
<gene>
    <name evidence="2" type="ORF">AV926_13555</name>
    <name evidence="3" type="ORF">SAMN04488018_103184</name>
</gene>
<dbReference type="InterPro" id="IPR017926">
    <property type="entry name" value="GATASE"/>
</dbReference>
<accession>A0A163XL75</accession>
<evidence type="ECO:0000313" key="3">
    <source>
        <dbReference type="EMBL" id="SEI71158.1"/>
    </source>
</evidence>
<protein>
    <submittedName>
        <fullName evidence="3">GMP synthase (Glutamine-hydrolysing)</fullName>
    </submittedName>
    <submittedName>
        <fullName evidence="2">Glutamine amidotransferase</fullName>
    </submittedName>
</protein>
<dbReference type="FunFam" id="3.40.50.880:FF:000033">
    <property type="entry name" value="Glutamine amidotransferase class-I"/>
    <property type="match status" value="1"/>
</dbReference>
<dbReference type="EMBL" id="FNYS01000003">
    <property type="protein sequence ID" value="SEI71158.1"/>
    <property type="molecule type" value="Genomic_DNA"/>
</dbReference>
<dbReference type="CDD" id="cd01741">
    <property type="entry name" value="GATase1_1"/>
    <property type="match status" value="1"/>
</dbReference>
<dbReference type="PANTHER" id="PTHR42695:SF5">
    <property type="entry name" value="GLUTAMINE AMIDOTRANSFERASE YLR126C-RELATED"/>
    <property type="match status" value="1"/>
</dbReference>